<dbReference type="InterPro" id="IPR037239">
    <property type="entry name" value="OSBP_sf"/>
</dbReference>
<comment type="similarity">
    <text evidence="1">Belongs to the OSBP family.</text>
</comment>
<evidence type="ECO:0000256" key="2">
    <source>
        <dbReference type="SAM" id="MobiDB-lite"/>
    </source>
</evidence>
<feature type="compositionally biased region" description="Basic and acidic residues" evidence="2">
    <location>
        <begin position="46"/>
        <end position="60"/>
    </location>
</feature>
<dbReference type="SUPFAM" id="SSF144000">
    <property type="entry name" value="Oxysterol-binding protein-like"/>
    <property type="match status" value="1"/>
</dbReference>
<gene>
    <name evidence="3" type="ORF">BQ2448_5895</name>
</gene>
<dbReference type="InterPro" id="IPR000648">
    <property type="entry name" value="Oxysterol-bd"/>
</dbReference>
<evidence type="ECO:0000313" key="3">
    <source>
        <dbReference type="EMBL" id="SCV67249.1"/>
    </source>
</evidence>
<feature type="region of interest" description="Disordered" evidence="2">
    <location>
        <begin position="42"/>
        <end position="63"/>
    </location>
</feature>
<keyword evidence="4" id="KW-1185">Reference proteome</keyword>
<organism evidence="3 4">
    <name type="scientific">Microbotryum intermedium</name>
    <dbReference type="NCBI Taxonomy" id="269621"/>
    <lineage>
        <taxon>Eukaryota</taxon>
        <taxon>Fungi</taxon>
        <taxon>Dikarya</taxon>
        <taxon>Basidiomycota</taxon>
        <taxon>Pucciniomycotina</taxon>
        <taxon>Microbotryomycetes</taxon>
        <taxon>Microbotryales</taxon>
        <taxon>Microbotryaceae</taxon>
        <taxon>Microbotryum</taxon>
    </lineage>
</organism>
<dbReference type="OrthoDB" id="48057at2759"/>
<accession>A0A238F3E2</accession>
<dbReference type="AlphaFoldDB" id="A0A238F3E2"/>
<evidence type="ECO:0000313" key="4">
    <source>
        <dbReference type="Proteomes" id="UP000198372"/>
    </source>
</evidence>
<dbReference type="GO" id="GO:0008289">
    <property type="term" value="F:lipid binding"/>
    <property type="evidence" value="ECO:0007669"/>
    <property type="project" value="InterPro"/>
</dbReference>
<sequence>MVPLLVTPKSVAPIEQQDPFETRKVWDDVSQALLRKNFSTAGKNKQALEQRQRDKAEARKKSGKVYTPRFFQPEAEGEAWDGRPILTQEGLEAIEKEFKADYPKPEVKDVSSTAL</sequence>
<proteinExistence type="inferred from homology"/>
<dbReference type="STRING" id="269621.A0A238F3E2"/>
<name>A0A238F3E2_9BASI</name>
<dbReference type="EMBL" id="FMSP01000001">
    <property type="protein sequence ID" value="SCV67249.1"/>
    <property type="molecule type" value="Genomic_DNA"/>
</dbReference>
<evidence type="ECO:0000256" key="1">
    <source>
        <dbReference type="ARBA" id="ARBA00008842"/>
    </source>
</evidence>
<protein>
    <submittedName>
        <fullName evidence="3">BQ2448_5895 protein</fullName>
    </submittedName>
</protein>
<dbReference type="Pfam" id="PF01237">
    <property type="entry name" value="Oxysterol_BP"/>
    <property type="match status" value="1"/>
</dbReference>
<dbReference type="Gene3D" id="3.30.70.3490">
    <property type="match status" value="1"/>
</dbReference>
<dbReference type="Proteomes" id="UP000198372">
    <property type="component" value="Unassembled WGS sequence"/>
</dbReference>
<reference evidence="4" key="1">
    <citation type="submission" date="2016-09" db="EMBL/GenBank/DDBJ databases">
        <authorList>
            <person name="Jeantristanb JTB J.-T."/>
            <person name="Ricardo R."/>
        </authorList>
    </citation>
    <scope>NUCLEOTIDE SEQUENCE [LARGE SCALE GENOMIC DNA]</scope>
</reference>